<dbReference type="RefSeq" id="XP_012190783.1">
    <property type="nucleotide sequence ID" value="XM_012335393.1"/>
</dbReference>
<dbReference type="HOGENOM" id="CLU_2027769_0_0_1"/>
<dbReference type="Proteomes" id="UP000014071">
    <property type="component" value="Unassembled WGS sequence"/>
</dbReference>
<feature type="compositionally biased region" description="Basic and acidic residues" evidence="1">
    <location>
        <begin position="89"/>
        <end position="101"/>
    </location>
</feature>
<protein>
    <submittedName>
        <fullName evidence="2">Uncharacterized protein</fullName>
    </submittedName>
</protein>
<evidence type="ECO:0000256" key="1">
    <source>
        <dbReference type="SAM" id="MobiDB-lite"/>
    </source>
</evidence>
<reference evidence="3" key="1">
    <citation type="journal article" date="2013" name="Genome Announc.">
        <title>Draft genome sequence of the basidiomycetous yeast-like fungus Pseudozyma hubeiensis SY62, which produces an abundant amount of the biosurfactant mannosylerythritol lipids.</title>
        <authorList>
            <person name="Konishi M."/>
            <person name="Hatada Y."/>
            <person name="Horiuchi J."/>
        </authorList>
    </citation>
    <scope>NUCLEOTIDE SEQUENCE [LARGE SCALE GENOMIC DNA]</scope>
    <source>
        <strain evidence="3">SY62</strain>
    </source>
</reference>
<name>R9P762_PSEHS</name>
<evidence type="ECO:0000313" key="3">
    <source>
        <dbReference type="Proteomes" id="UP000014071"/>
    </source>
</evidence>
<dbReference type="AlphaFoldDB" id="R9P762"/>
<accession>R9P762</accession>
<gene>
    <name evidence="2" type="ORF">PHSY_004781</name>
</gene>
<keyword evidence="3" id="KW-1185">Reference proteome</keyword>
<feature type="region of interest" description="Disordered" evidence="1">
    <location>
        <begin position="89"/>
        <end position="122"/>
    </location>
</feature>
<evidence type="ECO:0000313" key="2">
    <source>
        <dbReference type="EMBL" id="GAC97196.1"/>
    </source>
</evidence>
<proteinExistence type="predicted"/>
<organism evidence="2 3">
    <name type="scientific">Pseudozyma hubeiensis (strain SY62)</name>
    <name type="common">Yeast</name>
    <dbReference type="NCBI Taxonomy" id="1305764"/>
    <lineage>
        <taxon>Eukaryota</taxon>
        <taxon>Fungi</taxon>
        <taxon>Dikarya</taxon>
        <taxon>Basidiomycota</taxon>
        <taxon>Ustilaginomycotina</taxon>
        <taxon>Ustilaginomycetes</taxon>
        <taxon>Ustilaginales</taxon>
        <taxon>Ustilaginaceae</taxon>
        <taxon>Pseudozyma</taxon>
    </lineage>
</organism>
<dbReference type="EMBL" id="DF238808">
    <property type="protein sequence ID" value="GAC97196.1"/>
    <property type="molecule type" value="Genomic_DNA"/>
</dbReference>
<dbReference type="GeneID" id="24110062"/>
<sequence>MEERKGSDTLQIADFQFRRCPASRDGSAEIPGSSAAVKLNQSGPELVLDGRATRFHLKRTDSLRMMLSRSFVRSLFRPSHVTTLVRLDRSRKQAAQRDRISSAKRSAHPHWKEELTHLVQTS</sequence>